<protein>
    <submittedName>
        <fullName evidence="2">Uncharacterized protein</fullName>
    </submittedName>
</protein>
<name>A0A199VSU1_ANACO</name>
<comment type="caution">
    <text evidence="2">The sequence shown here is derived from an EMBL/GenBank/DDBJ whole genome shotgun (WGS) entry which is preliminary data.</text>
</comment>
<feature type="region of interest" description="Disordered" evidence="1">
    <location>
        <begin position="49"/>
        <end position="100"/>
    </location>
</feature>
<evidence type="ECO:0000313" key="2">
    <source>
        <dbReference type="EMBL" id="OAY79755.1"/>
    </source>
</evidence>
<dbReference type="Proteomes" id="UP000092600">
    <property type="component" value="Unassembled WGS sequence"/>
</dbReference>
<dbReference type="EMBL" id="LSRQ01001016">
    <property type="protein sequence ID" value="OAY79755.1"/>
    <property type="molecule type" value="Genomic_DNA"/>
</dbReference>
<accession>A0A199VSU1</accession>
<sequence>MGSMVGGSGGGGKNCSVDLKLGGLGDFAPAAPEKWRNVCKARLRRALEARAPAGAPRRPPPPASSTAAIPTSAAAGTTTAGTRSAKSTPRPPSSWSAARSRDFASSAAVSYSTLDISIPQEIHGARINSRD</sequence>
<evidence type="ECO:0000313" key="3">
    <source>
        <dbReference type="Proteomes" id="UP000092600"/>
    </source>
</evidence>
<organism evidence="2 3">
    <name type="scientific">Ananas comosus</name>
    <name type="common">Pineapple</name>
    <name type="synonym">Ananas ananas</name>
    <dbReference type="NCBI Taxonomy" id="4615"/>
    <lineage>
        <taxon>Eukaryota</taxon>
        <taxon>Viridiplantae</taxon>
        <taxon>Streptophyta</taxon>
        <taxon>Embryophyta</taxon>
        <taxon>Tracheophyta</taxon>
        <taxon>Spermatophyta</taxon>
        <taxon>Magnoliopsida</taxon>
        <taxon>Liliopsida</taxon>
        <taxon>Poales</taxon>
        <taxon>Bromeliaceae</taxon>
        <taxon>Bromelioideae</taxon>
        <taxon>Ananas</taxon>
    </lineage>
</organism>
<proteinExistence type="predicted"/>
<dbReference type="AlphaFoldDB" id="A0A199VSU1"/>
<evidence type="ECO:0000256" key="1">
    <source>
        <dbReference type="SAM" id="MobiDB-lite"/>
    </source>
</evidence>
<reference evidence="2 3" key="1">
    <citation type="journal article" date="2016" name="DNA Res.">
        <title>The draft genome of MD-2 pineapple using hybrid error correction of long reads.</title>
        <authorList>
            <person name="Redwan R.M."/>
            <person name="Saidin A."/>
            <person name="Kumar S.V."/>
        </authorList>
    </citation>
    <scope>NUCLEOTIDE SEQUENCE [LARGE SCALE GENOMIC DNA]</scope>
    <source>
        <strain evidence="3">cv. MD2</strain>
        <tissue evidence="2">Leaf</tissue>
    </source>
</reference>
<feature type="compositionally biased region" description="Low complexity" evidence="1">
    <location>
        <begin position="64"/>
        <end position="100"/>
    </location>
</feature>
<gene>
    <name evidence="2" type="ORF">ACMD2_17856</name>
</gene>